<dbReference type="PANTHER" id="PTHR43806:SF11">
    <property type="entry name" value="CEREVISIN-RELATED"/>
    <property type="match status" value="1"/>
</dbReference>
<feature type="chain" id="PRO_5045353124" description="S8 family peptidase" evidence="7">
    <location>
        <begin position="32"/>
        <end position="402"/>
    </location>
</feature>
<dbReference type="PANTHER" id="PTHR43806">
    <property type="entry name" value="PEPTIDASE S8"/>
    <property type="match status" value="1"/>
</dbReference>
<dbReference type="InterPro" id="IPR050131">
    <property type="entry name" value="Peptidase_S8_subtilisin-like"/>
</dbReference>
<feature type="domain" description="Peptidase S8/S53" evidence="8">
    <location>
        <begin position="158"/>
        <end position="385"/>
    </location>
</feature>
<reference evidence="11" key="1">
    <citation type="journal article" date="2019" name="Int. J. Syst. Evol. Microbiol.">
        <title>The Global Catalogue of Microorganisms (GCM) 10K type strain sequencing project: providing services to taxonomists for standard genome sequencing and annotation.</title>
        <authorList>
            <consortium name="The Broad Institute Genomics Platform"/>
            <consortium name="The Broad Institute Genome Sequencing Center for Infectious Disease"/>
            <person name="Wu L."/>
            <person name="Ma J."/>
        </authorList>
    </citation>
    <scope>NUCLEOTIDE SEQUENCE [LARGE SCALE GENOMIC DNA]</scope>
    <source>
        <strain evidence="11">JCM 18127</strain>
    </source>
</reference>
<dbReference type="InterPro" id="IPR010259">
    <property type="entry name" value="S8pro/Inhibitor_I9"/>
</dbReference>
<dbReference type="Gene3D" id="3.40.50.200">
    <property type="entry name" value="Peptidase S8/S53 domain"/>
    <property type="match status" value="1"/>
</dbReference>
<dbReference type="PROSITE" id="PS51892">
    <property type="entry name" value="SUBTILASE"/>
    <property type="match status" value="1"/>
</dbReference>
<name>A0ABP8VQK4_9ACTN</name>
<feature type="active site" description="Charge relay system" evidence="5">
    <location>
        <position position="164"/>
    </location>
</feature>
<dbReference type="InterPro" id="IPR015500">
    <property type="entry name" value="Peptidase_S8_subtilisin-rel"/>
</dbReference>
<protein>
    <recommendedName>
        <fullName evidence="12">S8 family peptidase</fullName>
    </recommendedName>
</protein>
<evidence type="ECO:0000256" key="6">
    <source>
        <dbReference type="RuleBase" id="RU003355"/>
    </source>
</evidence>
<feature type="active site" description="Charge relay system" evidence="5">
    <location>
        <position position="197"/>
    </location>
</feature>
<dbReference type="Pfam" id="PF00082">
    <property type="entry name" value="Peptidase_S8"/>
    <property type="match status" value="1"/>
</dbReference>
<dbReference type="EMBL" id="BAABIM010000001">
    <property type="protein sequence ID" value="GAA4669243.1"/>
    <property type="molecule type" value="Genomic_DNA"/>
</dbReference>
<dbReference type="InterPro" id="IPR023828">
    <property type="entry name" value="Peptidase_S8_Ser-AS"/>
</dbReference>
<dbReference type="Pfam" id="PF05922">
    <property type="entry name" value="Inhibitor_I9"/>
    <property type="match status" value="1"/>
</dbReference>
<dbReference type="InterPro" id="IPR006311">
    <property type="entry name" value="TAT_signal"/>
</dbReference>
<evidence type="ECO:0000256" key="4">
    <source>
        <dbReference type="ARBA" id="ARBA00022825"/>
    </source>
</evidence>
<sequence>MSFSLRTHLTTAAVLAAGALVPAAAVPAAQAASPASPASTAEAALAPLLSAERAIDSRYIVVLEEGAEAPGAEARAAVDGDAADVTHVFREIGGYTAVLTDAQLREVREDPDVAFVQEDSTVTVQATQSNPTWGLDRTDQRALPLSGSYTYNATGAGVRAYVIDTGIRASHADFGGRVTTGYSSVLLGNARNDCNGHGTHVAGTIGGATYGLAKQVTLVPVQVLNCLGSGSNSGVIAGMDWVARNAVKPAVANMSLGGGANEATDAAVKRMTDAGVTVVVAAGNEDADACTSSPARAASAITVGATTRTDARATFSNWGSCVDILAPGQDITSTWNSSNTSTNTISGTSMASPHVAGVAALLLQGTPSAAPAAVASALVGNATTGAASDVKGSPNRLLFSSY</sequence>
<dbReference type="SUPFAM" id="SSF54897">
    <property type="entry name" value="Protease propeptides/inhibitors"/>
    <property type="match status" value="1"/>
</dbReference>
<evidence type="ECO:0000256" key="3">
    <source>
        <dbReference type="ARBA" id="ARBA00022801"/>
    </source>
</evidence>
<dbReference type="CDD" id="cd04077">
    <property type="entry name" value="Peptidases_S8_PCSK9_ProteinaseK_like"/>
    <property type="match status" value="1"/>
</dbReference>
<keyword evidence="3 5" id="KW-0378">Hydrolase</keyword>
<dbReference type="Proteomes" id="UP001500621">
    <property type="component" value="Unassembled WGS sequence"/>
</dbReference>
<dbReference type="InterPro" id="IPR022398">
    <property type="entry name" value="Peptidase_S8_His-AS"/>
</dbReference>
<keyword evidence="7" id="KW-0732">Signal</keyword>
<gene>
    <name evidence="10" type="ORF">GCM10023226_01830</name>
</gene>
<keyword evidence="4 5" id="KW-0720">Serine protease</keyword>
<comment type="similarity">
    <text evidence="1 5 6">Belongs to the peptidase S8 family.</text>
</comment>
<keyword evidence="11" id="KW-1185">Reference proteome</keyword>
<keyword evidence="2 5" id="KW-0645">Protease</keyword>
<dbReference type="RefSeq" id="WP_345262162.1">
    <property type="nucleotide sequence ID" value="NZ_BAABIM010000001.1"/>
</dbReference>
<evidence type="ECO:0000313" key="11">
    <source>
        <dbReference type="Proteomes" id="UP001500621"/>
    </source>
</evidence>
<evidence type="ECO:0000256" key="5">
    <source>
        <dbReference type="PROSITE-ProRule" id="PRU01240"/>
    </source>
</evidence>
<evidence type="ECO:0008006" key="12">
    <source>
        <dbReference type="Google" id="ProtNLM"/>
    </source>
</evidence>
<dbReference type="PRINTS" id="PR00723">
    <property type="entry name" value="SUBTILISIN"/>
</dbReference>
<evidence type="ECO:0000313" key="10">
    <source>
        <dbReference type="EMBL" id="GAA4669243.1"/>
    </source>
</evidence>
<feature type="active site" description="Charge relay system" evidence="5">
    <location>
        <position position="349"/>
    </location>
</feature>
<organism evidence="10 11">
    <name type="scientific">Nocardioides nanhaiensis</name>
    <dbReference type="NCBI Taxonomy" id="1476871"/>
    <lineage>
        <taxon>Bacteria</taxon>
        <taxon>Bacillati</taxon>
        <taxon>Actinomycetota</taxon>
        <taxon>Actinomycetes</taxon>
        <taxon>Propionibacteriales</taxon>
        <taxon>Nocardioidaceae</taxon>
        <taxon>Nocardioides</taxon>
    </lineage>
</organism>
<dbReference type="PROSITE" id="PS51318">
    <property type="entry name" value="TAT"/>
    <property type="match status" value="1"/>
</dbReference>
<evidence type="ECO:0000256" key="2">
    <source>
        <dbReference type="ARBA" id="ARBA00022670"/>
    </source>
</evidence>
<dbReference type="PROSITE" id="PS00136">
    <property type="entry name" value="SUBTILASE_ASP"/>
    <property type="match status" value="1"/>
</dbReference>
<dbReference type="InterPro" id="IPR023827">
    <property type="entry name" value="Peptidase_S8_Asp-AS"/>
</dbReference>
<accession>A0ABP8VQK4</accession>
<feature type="signal peptide" evidence="7">
    <location>
        <begin position="1"/>
        <end position="31"/>
    </location>
</feature>
<dbReference type="InterPro" id="IPR034193">
    <property type="entry name" value="PCSK9_ProteinaseK-like"/>
</dbReference>
<dbReference type="InterPro" id="IPR036852">
    <property type="entry name" value="Peptidase_S8/S53_dom_sf"/>
</dbReference>
<dbReference type="PROSITE" id="PS00138">
    <property type="entry name" value="SUBTILASE_SER"/>
    <property type="match status" value="1"/>
</dbReference>
<evidence type="ECO:0000256" key="7">
    <source>
        <dbReference type="SAM" id="SignalP"/>
    </source>
</evidence>
<comment type="caution">
    <text evidence="10">The sequence shown here is derived from an EMBL/GenBank/DDBJ whole genome shotgun (WGS) entry which is preliminary data.</text>
</comment>
<feature type="domain" description="Inhibitor I9" evidence="9">
    <location>
        <begin position="59"/>
        <end position="124"/>
    </location>
</feature>
<dbReference type="Gene3D" id="3.30.70.80">
    <property type="entry name" value="Peptidase S8 propeptide/proteinase inhibitor I9"/>
    <property type="match status" value="1"/>
</dbReference>
<dbReference type="SUPFAM" id="SSF52743">
    <property type="entry name" value="Subtilisin-like"/>
    <property type="match status" value="1"/>
</dbReference>
<dbReference type="PROSITE" id="PS00137">
    <property type="entry name" value="SUBTILASE_HIS"/>
    <property type="match status" value="1"/>
</dbReference>
<evidence type="ECO:0000259" key="8">
    <source>
        <dbReference type="Pfam" id="PF00082"/>
    </source>
</evidence>
<proteinExistence type="inferred from homology"/>
<evidence type="ECO:0000259" key="9">
    <source>
        <dbReference type="Pfam" id="PF05922"/>
    </source>
</evidence>
<dbReference type="InterPro" id="IPR037045">
    <property type="entry name" value="S8pro/Inhibitor_I9_sf"/>
</dbReference>
<dbReference type="InterPro" id="IPR000209">
    <property type="entry name" value="Peptidase_S8/S53_dom"/>
</dbReference>
<evidence type="ECO:0000256" key="1">
    <source>
        <dbReference type="ARBA" id="ARBA00011073"/>
    </source>
</evidence>